<dbReference type="InterPro" id="IPR027104">
    <property type="entry name" value="Prp3"/>
</dbReference>
<proteinExistence type="predicted"/>
<dbReference type="KEGG" id="spaa:SPAPADRAFT_137189"/>
<dbReference type="PANTHER" id="PTHR14212:SF0">
    <property type="entry name" value="U4_U6 SMALL NUCLEAR RIBONUCLEOPROTEIN PRP3"/>
    <property type="match status" value="1"/>
</dbReference>
<keyword evidence="4" id="KW-0539">Nucleus</keyword>
<dbReference type="GO" id="GO:0045292">
    <property type="term" value="P:mRNA cis splicing, via spliceosome"/>
    <property type="evidence" value="ECO:0007669"/>
    <property type="project" value="EnsemblFungi"/>
</dbReference>
<feature type="compositionally biased region" description="Polar residues" evidence="5">
    <location>
        <begin position="97"/>
        <end position="108"/>
    </location>
</feature>
<feature type="region of interest" description="Disordered" evidence="5">
    <location>
        <begin position="97"/>
        <end position="120"/>
    </location>
</feature>
<organism evidence="9">
    <name type="scientific">Spathaspora passalidarum (strain NRRL Y-27907 / 11-Y1)</name>
    <dbReference type="NCBI Taxonomy" id="619300"/>
    <lineage>
        <taxon>Eukaryota</taxon>
        <taxon>Fungi</taxon>
        <taxon>Dikarya</taxon>
        <taxon>Ascomycota</taxon>
        <taxon>Saccharomycotina</taxon>
        <taxon>Pichiomycetes</taxon>
        <taxon>Debaryomycetaceae</taxon>
        <taxon>Spathaspora</taxon>
    </lineage>
</organism>
<dbReference type="eggNOG" id="KOG2769">
    <property type="taxonomic scope" value="Eukaryota"/>
</dbReference>
<dbReference type="InterPro" id="IPR013881">
    <property type="entry name" value="Pre-mRNA_splic_Prp3_dom"/>
</dbReference>
<dbReference type="InterPro" id="IPR010541">
    <property type="entry name" value="Prp3_C"/>
</dbReference>
<dbReference type="FunCoup" id="G3AML7">
    <property type="interactions" value="747"/>
</dbReference>
<dbReference type="STRING" id="619300.G3AML7"/>
<sequence>MSRGAKRSTSEAELKEESQDKRVNAARERIKLLQRSKGRETETETEKKDETKSGLDIEIHPLLRNIGPTPVIPKNHNPLKQNVRKWFDPSAINPYLDQSNSSSGLTSKQQHKPRSLLFNPKGKYIAQGEHLRQKLKEEAAEKQEQEKIKAQGLLPDENLGEQFYKPEFPPSVEWWDRPYLRDPNYDHIGDESRKILDSEVQPVTSYVQHPVLVQPLWEAREEIKPMHLTKAERKRMRKNARMERHREKQDRIRLGLDPPPPPKVKLSNLMNVLTNEAIRDPTAVENRVRKEVEERLQKHLQENQARKLTKQQRHDKIFQQQDKDLSKGLYSAVFKVDSLANKQNSFKVDINAKQHNLVGICLKNPKFNLIVVEGGHKAIERYQKLLLNRIDWTKNASEDNTDLSNNKCSMIWEGRIKELSFQKWSIMYSRDDEEAFTVLNKFGIENYWRLASTT</sequence>
<dbReference type="Pfam" id="PF06544">
    <property type="entry name" value="Prp3_C"/>
    <property type="match status" value="1"/>
</dbReference>
<feature type="domain" description="Small nuclear ribonucleoprotein Prp3 C-terminal" evidence="6">
    <location>
        <begin position="332"/>
        <end position="451"/>
    </location>
</feature>
<evidence type="ECO:0000259" key="6">
    <source>
        <dbReference type="Pfam" id="PF06544"/>
    </source>
</evidence>
<evidence type="ECO:0000256" key="4">
    <source>
        <dbReference type="ARBA" id="ARBA00023242"/>
    </source>
</evidence>
<dbReference type="Proteomes" id="UP000000709">
    <property type="component" value="Unassembled WGS sequence"/>
</dbReference>
<dbReference type="PANTHER" id="PTHR14212">
    <property type="entry name" value="U4/U6-ASSOCIATED RNA SPLICING FACTOR-RELATED"/>
    <property type="match status" value="1"/>
</dbReference>
<dbReference type="OMA" id="CVMHPRF"/>
<feature type="compositionally biased region" description="Basic and acidic residues" evidence="5">
    <location>
        <begin position="8"/>
        <end position="60"/>
    </location>
</feature>
<name>G3AML7_SPAPN</name>
<dbReference type="HOGENOM" id="CLU_015750_2_0_1"/>
<reference evidence="8 9" key="1">
    <citation type="journal article" date="2011" name="Proc. Natl. Acad. Sci. U.S.A.">
        <title>Comparative genomics of xylose-fermenting fungi for enhanced biofuel production.</title>
        <authorList>
            <person name="Wohlbach D.J."/>
            <person name="Kuo A."/>
            <person name="Sato T.K."/>
            <person name="Potts K.M."/>
            <person name="Salamov A.A."/>
            <person name="LaButti K.M."/>
            <person name="Sun H."/>
            <person name="Clum A."/>
            <person name="Pangilinan J.L."/>
            <person name="Lindquist E.A."/>
            <person name="Lucas S."/>
            <person name="Lapidus A."/>
            <person name="Jin M."/>
            <person name="Gunawan C."/>
            <person name="Balan V."/>
            <person name="Dale B.E."/>
            <person name="Jeffries T.W."/>
            <person name="Zinkel R."/>
            <person name="Barry K.W."/>
            <person name="Grigoriev I.V."/>
            <person name="Gasch A.P."/>
        </authorList>
    </citation>
    <scope>NUCLEOTIDE SEQUENCE [LARGE SCALE GENOMIC DNA]</scope>
    <source>
        <strain evidence="9">NRRL Y-27907 / 11-Y1</strain>
    </source>
</reference>
<feature type="region of interest" description="Disordered" evidence="5">
    <location>
        <begin position="1"/>
        <end position="60"/>
    </location>
</feature>
<protein>
    <submittedName>
        <fullName evidence="8">Uncharacterized protein</fullName>
    </submittedName>
</protein>
<keyword evidence="9" id="KW-1185">Reference proteome</keyword>
<evidence type="ECO:0000256" key="1">
    <source>
        <dbReference type="ARBA" id="ARBA00004123"/>
    </source>
</evidence>
<keyword evidence="2" id="KW-0507">mRNA processing</keyword>
<evidence type="ECO:0000313" key="9">
    <source>
        <dbReference type="Proteomes" id="UP000000709"/>
    </source>
</evidence>
<dbReference type="CDD" id="cd24162">
    <property type="entry name" value="Prp3_C"/>
    <property type="match status" value="1"/>
</dbReference>
<feature type="domain" description="Pre-mRNA-splicing factor 3" evidence="7">
    <location>
        <begin position="93"/>
        <end position="309"/>
    </location>
</feature>
<dbReference type="OrthoDB" id="10264544at2759"/>
<gene>
    <name evidence="8" type="ORF">SPAPADRAFT_137189</name>
</gene>
<dbReference type="RefSeq" id="XP_007374976.1">
    <property type="nucleotide sequence ID" value="XM_007374914.1"/>
</dbReference>
<dbReference type="AlphaFoldDB" id="G3AML7"/>
<evidence type="ECO:0000256" key="3">
    <source>
        <dbReference type="ARBA" id="ARBA00023187"/>
    </source>
</evidence>
<dbReference type="Pfam" id="PF08572">
    <property type="entry name" value="PRP3"/>
    <property type="match status" value="1"/>
</dbReference>
<dbReference type="GO" id="GO:0046540">
    <property type="term" value="C:U4/U6 x U5 tri-snRNP complex"/>
    <property type="evidence" value="ECO:0007669"/>
    <property type="project" value="EnsemblFungi"/>
</dbReference>
<evidence type="ECO:0000256" key="5">
    <source>
        <dbReference type="SAM" id="MobiDB-lite"/>
    </source>
</evidence>
<dbReference type="GeneID" id="18870027"/>
<evidence type="ECO:0000259" key="7">
    <source>
        <dbReference type="Pfam" id="PF08572"/>
    </source>
</evidence>
<comment type="subcellular location">
    <subcellularLocation>
        <location evidence="1">Nucleus</location>
    </subcellularLocation>
</comment>
<accession>G3AML7</accession>
<evidence type="ECO:0000313" key="8">
    <source>
        <dbReference type="EMBL" id="EGW33461.1"/>
    </source>
</evidence>
<feature type="compositionally biased region" description="Basic and acidic residues" evidence="5">
    <location>
        <begin position="240"/>
        <end position="254"/>
    </location>
</feature>
<dbReference type="EMBL" id="GL996501">
    <property type="protein sequence ID" value="EGW33461.1"/>
    <property type="molecule type" value="Genomic_DNA"/>
</dbReference>
<evidence type="ECO:0000256" key="2">
    <source>
        <dbReference type="ARBA" id="ARBA00022664"/>
    </source>
</evidence>
<dbReference type="InParanoid" id="G3AML7"/>
<keyword evidence="3" id="KW-0508">mRNA splicing</keyword>
<feature type="region of interest" description="Disordered" evidence="5">
    <location>
        <begin position="232"/>
        <end position="263"/>
    </location>
</feature>